<protein>
    <recommendedName>
        <fullName evidence="7">G-protein coupled receptors family 1 profile domain-containing protein</fullName>
    </recommendedName>
</protein>
<dbReference type="PROSITE" id="PS50262">
    <property type="entry name" value="G_PROTEIN_RECEP_F1_2"/>
    <property type="match status" value="1"/>
</dbReference>
<evidence type="ECO:0000256" key="5">
    <source>
        <dbReference type="RuleBase" id="RU000688"/>
    </source>
</evidence>
<feature type="transmembrane region" description="Helical" evidence="6">
    <location>
        <begin position="144"/>
        <end position="167"/>
    </location>
</feature>
<keyword evidence="4 6" id="KW-0472">Membrane</keyword>
<dbReference type="PANTHER" id="PTHR45698:SF1">
    <property type="entry name" value="TRACE AMINE-ASSOCIATED RECEPTOR 13C-LIKE"/>
    <property type="match status" value="1"/>
</dbReference>
<evidence type="ECO:0000256" key="1">
    <source>
        <dbReference type="ARBA" id="ARBA00004370"/>
    </source>
</evidence>
<reference evidence="10" key="1">
    <citation type="submission" date="2012-12" db="EMBL/GenBank/DDBJ databases">
        <authorList>
            <person name="Hellsten U."/>
            <person name="Grimwood J."/>
            <person name="Chapman J.A."/>
            <person name="Shapiro H."/>
            <person name="Aerts A."/>
            <person name="Otillar R.P."/>
            <person name="Terry A.Y."/>
            <person name="Boore J.L."/>
            <person name="Simakov O."/>
            <person name="Marletaz F."/>
            <person name="Cho S.-J."/>
            <person name="Edsinger-Gonzales E."/>
            <person name="Havlak P."/>
            <person name="Kuo D.-H."/>
            <person name="Larsson T."/>
            <person name="Lv J."/>
            <person name="Arendt D."/>
            <person name="Savage R."/>
            <person name="Osoegawa K."/>
            <person name="de Jong P."/>
            <person name="Lindberg D.R."/>
            <person name="Seaver E.C."/>
            <person name="Weisblat D.A."/>
            <person name="Putnam N.H."/>
            <person name="Grigoriev I.V."/>
            <person name="Rokhsar D.S."/>
        </authorList>
    </citation>
    <scope>NUCLEOTIDE SEQUENCE</scope>
    <source>
        <strain evidence="10">I ESC-2004</strain>
    </source>
</reference>
<evidence type="ECO:0000256" key="6">
    <source>
        <dbReference type="SAM" id="Phobius"/>
    </source>
</evidence>
<dbReference type="HOGENOM" id="CLU_1435697_0_0_1"/>
<evidence type="ECO:0000256" key="3">
    <source>
        <dbReference type="ARBA" id="ARBA00022989"/>
    </source>
</evidence>
<evidence type="ECO:0000256" key="4">
    <source>
        <dbReference type="ARBA" id="ARBA00023136"/>
    </source>
</evidence>
<keyword evidence="5" id="KW-0297">G-protein coupled receptor</keyword>
<dbReference type="InterPro" id="IPR017452">
    <property type="entry name" value="GPCR_Rhodpsn_7TM"/>
</dbReference>
<feature type="transmembrane region" description="Helical" evidence="6">
    <location>
        <begin position="29"/>
        <end position="50"/>
    </location>
</feature>
<dbReference type="GO" id="GO:0004930">
    <property type="term" value="F:G protein-coupled receptor activity"/>
    <property type="evidence" value="ECO:0007669"/>
    <property type="project" value="UniProtKB-KW"/>
</dbReference>
<reference evidence="8 10" key="2">
    <citation type="journal article" date="2013" name="Nature">
        <title>Insights into bilaterian evolution from three spiralian genomes.</title>
        <authorList>
            <person name="Simakov O."/>
            <person name="Marletaz F."/>
            <person name="Cho S.J."/>
            <person name="Edsinger-Gonzales E."/>
            <person name="Havlak P."/>
            <person name="Hellsten U."/>
            <person name="Kuo D.H."/>
            <person name="Larsson T."/>
            <person name="Lv J."/>
            <person name="Arendt D."/>
            <person name="Savage R."/>
            <person name="Osoegawa K."/>
            <person name="de Jong P."/>
            <person name="Grimwood J."/>
            <person name="Chapman J.A."/>
            <person name="Shapiro H."/>
            <person name="Aerts A."/>
            <person name="Otillar R.P."/>
            <person name="Terry A.Y."/>
            <person name="Boore J.L."/>
            <person name="Grigoriev I.V."/>
            <person name="Lindberg D.R."/>
            <person name="Seaver E.C."/>
            <person name="Weisblat D.A."/>
            <person name="Putnam N.H."/>
            <person name="Rokhsar D.S."/>
        </authorList>
    </citation>
    <scope>NUCLEOTIDE SEQUENCE</scope>
    <source>
        <strain evidence="8 10">I ESC-2004</strain>
    </source>
</reference>
<dbReference type="CDD" id="cd00637">
    <property type="entry name" value="7tm_classA_rhodopsin-like"/>
    <property type="match status" value="1"/>
</dbReference>
<evidence type="ECO:0000256" key="2">
    <source>
        <dbReference type="ARBA" id="ARBA00022692"/>
    </source>
</evidence>
<dbReference type="GO" id="GO:0016020">
    <property type="term" value="C:membrane"/>
    <property type="evidence" value="ECO:0007669"/>
    <property type="project" value="UniProtKB-SubCell"/>
</dbReference>
<comment type="similarity">
    <text evidence="5">Belongs to the G-protein coupled receptor 1 family.</text>
</comment>
<gene>
    <name evidence="8" type="ORF">CAPTEDRAFT_184965</name>
</gene>
<feature type="domain" description="G-protein coupled receptors family 1 profile" evidence="7">
    <location>
        <begin position="41"/>
        <end position="189"/>
    </location>
</feature>
<dbReference type="EnsemblMetazoa" id="CapteT184965">
    <property type="protein sequence ID" value="CapteP184965"/>
    <property type="gene ID" value="CapteG184965"/>
</dbReference>
<sequence>MEASTSFELKTSADIASTSDATTTPTESAILTCIGVSGIVGNRIVLCVLLRDKTTRKRLRNILVINQSLVDFLSCFLFIVIYISKNIPKSYEGAGIWWCWLVDVEVPLWLFIAVSTTNLMAITVERYLMVVFPVVYHNHITANFIYGTIAFVWVFTFVLICAFSYPFSGVYEGVCYLQGCVSLRPPKAS</sequence>
<dbReference type="EMBL" id="KB301925">
    <property type="protein sequence ID" value="ELU04961.1"/>
    <property type="molecule type" value="Genomic_DNA"/>
</dbReference>
<dbReference type="AlphaFoldDB" id="R7UNI5"/>
<keyword evidence="5" id="KW-0675">Receptor</keyword>
<dbReference type="OMA" id="CRVWIGN"/>
<dbReference type="EMBL" id="AMQN01007989">
    <property type="status" value="NOT_ANNOTATED_CDS"/>
    <property type="molecule type" value="Genomic_DNA"/>
</dbReference>
<evidence type="ECO:0000313" key="9">
    <source>
        <dbReference type="EnsemblMetazoa" id="CapteP184965"/>
    </source>
</evidence>
<comment type="subcellular location">
    <subcellularLocation>
        <location evidence="1">Membrane</location>
    </subcellularLocation>
</comment>
<dbReference type="Proteomes" id="UP000014760">
    <property type="component" value="Unassembled WGS sequence"/>
</dbReference>
<dbReference type="STRING" id="283909.R7UNI5"/>
<dbReference type="InterPro" id="IPR000276">
    <property type="entry name" value="GPCR_Rhodpsn"/>
</dbReference>
<keyword evidence="5" id="KW-0807">Transducer</keyword>
<dbReference type="OrthoDB" id="9631784at2759"/>
<evidence type="ECO:0000313" key="10">
    <source>
        <dbReference type="Proteomes" id="UP000014760"/>
    </source>
</evidence>
<keyword evidence="2 5" id="KW-0812">Transmembrane</keyword>
<evidence type="ECO:0000259" key="7">
    <source>
        <dbReference type="PROSITE" id="PS50262"/>
    </source>
</evidence>
<evidence type="ECO:0000313" key="8">
    <source>
        <dbReference type="EMBL" id="ELU04961.1"/>
    </source>
</evidence>
<dbReference type="PROSITE" id="PS00237">
    <property type="entry name" value="G_PROTEIN_RECEP_F1_1"/>
    <property type="match status" value="1"/>
</dbReference>
<dbReference type="Pfam" id="PF00001">
    <property type="entry name" value="7tm_1"/>
    <property type="match status" value="1"/>
</dbReference>
<keyword evidence="3 6" id="KW-1133">Transmembrane helix</keyword>
<feature type="transmembrane region" description="Helical" evidence="6">
    <location>
        <begin position="62"/>
        <end position="83"/>
    </location>
</feature>
<accession>R7UNI5</accession>
<dbReference type="Gene3D" id="1.20.1070.10">
    <property type="entry name" value="Rhodopsin 7-helix transmembrane proteins"/>
    <property type="match status" value="1"/>
</dbReference>
<reference evidence="9" key="3">
    <citation type="submission" date="2015-06" db="UniProtKB">
        <authorList>
            <consortium name="EnsemblMetazoa"/>
        </authorList>
    </citation>
    <scope>IDENTIFICATION</scope>
</reference>
<organism evidence="8">
    <name type="scientific">Capitella teleta</name>
    <name type="common">Polychaete worm</name>
    <dbReference type="NCBI Taxonomy" id="283909"/>
    <lineage>
        <taxon>Eukaryota</taxon>
        <taxon>Metazoa</taxon>
        <taxon>Spiralia</taxon>
        <taxon>Lophotrochozoa</taxon>
        <taxon>Annelida</taxon>
        <taxon>Polychaeta</taxon>
        <taxon>Sedentaria</taxon>
        <taxon>Scolecida</taxon>
        <taxon>Capitellidae</taxon>
        <taxon>Capitella</taxon>
    </lineage>
</organism>
<dbReference type="PRINTS" id="PR00237">
    <property type="entry name" value="GPCRRHODOPSN"/>
</dbReference>
<proteinExistence type="inferred from homology"/>
<dbReference type="SUPFAM" id="SSF81321">
    <property type="entry name" value="Family A G protein-coupled receptor-like"/>
    <property type="match status" value="1"/>
</dbReference>
<name>R7UNI5_CAPTE</name>
<dbReference type="PANTHER" id="PTHR45698">
    <property type="entry name" value="TRACE AMINE-ASSOCIATED RECEPTOR 19N-RELATED"/>
    <property type="match status" value="1"/>
</dbReference>
<keyword evidence="10" id="KW-1185">Reference proteome</keyword>